<feature type="compositionally biased region" description="Gly residues" evidence="5">
    <location>
        <begin position="150"/>
        <end position="165"/>
    </location>
</feature>
<feature type="region of interest" description="Disordered" evidence="5">
    <location>
        <begin position="143"/>
        <end position="165"/>
    </location>
</feature>
<keyword evidence="7" id="KW-1185">Reference proteome</keyword>
<proteinExistence type="inferred from homology"/>
<protein>
    <submittedName>
        <fullName evidence="6">Periplasmic protein CpxP</fullName>
    </submittedName>
</protein>
<comment type="subcellular location">
    <subcellularLocation>
        <location evidence="1">Periplasm</location>
    </subcellularLocation>
</comment>
<dbReference type="PANTHER" id="PTHR38102">
    <property type="entry name" value="PERIPLASMIC CHAPERONE SPY"/>
    <property type="match status" value="1"/>
</dbReference>
<dbReference type="GO" id="GO:0051082">
    <property type="term" value="F:unfolded protein binding"/>
    <property type="evidence" value="ECO:0007669"/>
    <property type="project" value="TreeGrafter"/>
</dbReference>
<comment type="caution">
    <text evidence="6">The sequence shown here is derived from an EMBL/GenBank/DDBJ whole genome shotgun (WGS) entry which is preliminary data.</text>
</comment>
<comment type="similarity">
    <text evidence="2">Belongs to the CpxP/Spy family.</text>
</comment>
<accession>A0A1L8CPD5</accession>
<dbReference type="AlphaFoldDB" id="A0A1L8CPD5"/>
<gene>
    <name evidence="6" type="ORF">MMIC_P1756</name>
</gene>
<reference evidence="6 7" key="1">
    <citation type="journal article" date="2017" name="Arch. Microbiol.">
        <title>Mariprofundus micogutta sp. nov., a novel iron-oxidizing zetaproteobacterium isolated from a deep-sea hydrothermal field at the Bayonnaise knoll of the Izu-Ogasawara arc, and a description of Mariprofundales ord. nov. and Zetaproteobacteria classis nov.</title>
        <authorList>
            <person name="Makita H."/>
            <person name="Tanaka E."/>
            <person name="Mitsunobu S."/>
            <person name="Miyazaki M."/>
            <person name="Nunoura T."/>
            <person name="Uematsu K."/>
            <person name="Takaki Y."/>
            <person name="Nishi S."/>
            <person name="Shimamura S."/>
            <person name="Takai K."/>
        </authorList>
    </citation>
    <scope>NUCLEOTIDE SEQUENCE [LARGE SCALE GENOMIC DNA]</scope>
    <source>
        <strain evidence="6 7">ET2</strain>
    </source>
</reference>
<evidence type="ECO:0000256" key="2">
    <source>
        <dbReference type="ARBA" id="ARBA00008441"/>
    </source>
</evidence>
<evidence type="ECO:0000256" key="4">
    <source>
        <dbReference type="ARBA" id="ARBA00022764"/>
    </source>
</evidence>
<evidence type="ECO:0000256" key="5">
    <source>
        <dbReference type="SAM" id="MobiDB-lite"/>
    </source>
</evidence>
<dbReference type="Gene3D" id="1.20.120.1490">
    <property type="match status" value="1"/>
</dbReference>
<evidence type="ECO:0000256" key="3">
    <source>
        <dbReference type="ARBA" id="ARBA00022729"/>
    </source>
</evidence>
<name>A0A1L8CPD5_9PROT</name>
<dbReference type="InterPro" id="IPR052211">
    <property type="entry name" value="Cpx_auxiliary_protein"/>
</dbReference>
<dbReference type="CDD" id="cd09916">
    <property type="entry name" value="CpxP_like"/>
    <property type="match status" value="1"/>
</dbReference>
<sequence>MTQTYKEPSNWITVLSFAVAAMLAVSFANMAYAFPPGGGGGMQRMERMADELNLTDQQRQQFKQIHRDNRGAGMIIRDAMQDNRDAMQKLDPGAKGYSKQVAKLADEKADLVKQMTVHRAEVRAEIHAILTPEQRTKAAELKKNFRKGGKGGFGRGGPGSGRCNN</sequence>
<dbReference type="STRING" id="1921010.MMIC_P1756"/>
<dbReference type="InterPro" id="IPR012899">
    <property type="entry name" value="LTXXQ"/>
</dbReference>
<organism evidence="6 7">
    <name type="scientific">Mariprofundus micogutta</name>
    <dbReference type="NCBI Taxonomy" id="1921010"/>
    <lineage>
        <taxon>Bacteria</taxon>
        <taxon>Pseudomonadati</taxon>
        <taxon>Pseudomonadota</taxon>
        <taxon>Candidatius Mariprofundia</taxon>
        <taxon>Mariprofundales</taxon>
        <taxon>Mariprofundaceae</taxon>
        <taxon>Mariprofundus</taxon>
    </lineage>
</organism>
<dbReference type="PANTHER" id="PTHR38102:SF1">
    <property type="entry name" value="PERIPLASMIC CHAPERONE SPY"/>
    <property type="match status" value="1"/>
</dbReference>
<evidence type="ECO:0000256" key="1">
    <source>
        <dbReference type="ARBA" id="ARBA00004418"/>
    </source>
</evidence>
<dbReference type="EMBL" id="BDFD01000015">
    <property type="protein sequence ID" value="GAV20782.1"/>
    <property type="molecule type" value="Genomic_DNA"/>
</dbReference>
<dbReference type="Pfam" id="PF07813">
    <property type="entry name" value="LTXXQ"/>
    <property type="match status" value="1"/>
</dbReference>
<evidence type="ECO:0000313" key="7">
    <source>
        <dbReference type="Proteomes" id="UP000231632"/>
    </source>
</evidence>
<dbReference type="OrthoDB" id="5297367at2"/>
<dbReference type="RefSeq" id="WP_072660086.1">
    <property type="nucleotide sequence ID" value="NZ_BDFD01000015.1"/>
</dbReference>
<evidence type="ECO:0000313" key="6">
    <source>
        <dbReference type="EMBL" id="GAV20782.1"/>
    </source>
</evidence>
<dbReference type="Proteomes" id="UP000231632">
    <property type="component" value="Unassembled WGS sequence"/>
</dbReference>
<keyword evidence="4" id="KW-0574">Periplasm</keyword>
<dbReference type="GO" id="GO:0030288">
    <property type="term" value="C:outer membrane-bounded periplasmic space"/>
    <property type="evidence" value="ECO:0007669"/>
    <property type="project" value="TreeGrafter"/>
</dbReference>
<keyword evidence="3" id="KW-0732">Signal</keyword>